<dbReference type="GeneID" id="25317685"/>
<dbReference type="RefSeq" id="XP_013327223.1">
    <property type="nucleotide sequence ID" value="XM_013471769.1"/>
</dbReference>
<keyword evidence="2" id="KW-1185">Reference proteome</keyword>
<proteinExistence type="predicted"/>
<protein>
    <submittedName>
        <fullName evidence="1">Uncharacterized protein</fullName>
    </submittedName>
</protein>
<dbReference type="AlphaFoldDB" id="A0A0F4YRY2"/>
<name>A0A0F4YRY2_RASE3</name>
<evidence type="ECO:0000313" key="1">
    <source>
        <dbReference type="EMBL" id="KKA20611.1"/>
    </source>
</evidence>
<dbReference type="Proteomes" id="UP000053958">
    <property type="component" value="Unassembled WGS sequence"/>
</dbReference>
<dbReference type="EMBL" id="LASV01000244">
    <property type="protein sequence ID" value="KKA20611.1"/>
    <property type="molecule type" value="Genomic_DNA"/>
</dbReference>
<evidence type="ECO:0000313" key="2">
    <source>
        <dbReference type="Proteomes" id="UP000053958"/>
    </source>
</evidence>
<gene>
    <name evidence="1" type="ORF">T310_5340</name>
</gene>
<comment type="caution">
    <text evidence="1">The sequence shown here is derived from an EMBL/GenBank/DDBJ whole genome shotgun (WGS) entry which is preliminary data.</text>
</comment>
<reference evidence="1 2" key="1">
    <citation type="submission" date="2015-04" db="EMBL/GenBank/DDBJ databases">
        <authorList>
            <person name="Heijne W.H."/>
            <person name="Fedorova N.D."/>
            <person name="Nierman W.C."/>
            <person name="Vollebregt A.W."/>
            <person name="Zhao Z."/>
            <person name="Wu L."/>
            <person name="Kumar M."/>
            <person name="Stam H."/>
            <person name="van den Berg M.A."/>
            <person name="Pel H.J."/>
        </authorList>
    </citation>
    <scope>NUCLEOTIDE SEQUENCE [LARGE SCALE GENOMIC DNA]</scope>
    <source>
        <strain evidence="1 2">CBS 393.64</strain>
    </source>
</reference>
<organism evidence="1 2">
    <name type="scientific">Rasamsonia emersonii (strain ATCC 16479 / CBS 393.64 / IMI 116815)</name>
    <dbReference type="NCBI Taxonomy" id="1408163"/>
    <lineage>
        <taxon>Eukaryota</taxon>
        <taxon>Fungi</taxon>
        <taxon>Dikarya</taxon>
        <taxon>Ascomycota</taxon>
        <taxon>Pezizomycotina</taxon>
        <taxon>Eurotiomycetes</taxon>
        <taxon>Eurotiomycetidae</taxon>
        <taxon>Eurotiales</taxon>
        <taxon>Trichocomaceae</taxon>
        <taxon>Rasamsonia</taxon>
    </lineage>
</organism>
<sequence length="161" mass="17079">MALSSSWADSLGSAVCHYNTQNDSRNETGAHCRVSGEDKRAYRVESHDCSPNVAQSPAHVRLPGTDQPWELQGCRCALIGKAVRRSRRPVNNIVDPATVQPAARPADATGTRLIFTIGALAALLGSSCSVPALPSPAQDMMVAVPANAVRHNISLPSHSFL</sequence>
<accession>A0A0F4YRY2</accession>